<dbReference type="RefSeq" id="WP_408126434.1">
    <property type="nucleotide sequence ID" value="NZ_JBFNFH010000005.1"/>
</dbReference>
<sequence>MKSISTKVKSWINLIVFAITLIINYLTASGFINGMSQKVVSNKYNTLITPAGFTFSIWGLIYLLIGISLVYMLLNNKETRVKSLINILTPIFLFNCLFNILWNISFLY</sequence>
<evidence type="ECO:0000256" key="2">
    <source>
        <dbReference type="ARBA" id="ARBA00007524"/>
    </source>
</evidence>
<keyword evidence="4 6" id="KW-1133">Transmembrane helix</keyword>
<protein>
    <submittedName>
        <fullName evidence="7">Tryptophan-rich sensory protein</fullName>
    </submittedName>
</protein>
<dbReference type="InterPro" id="IPR038330">
    <property type="entry name" value="TspO/MBR-related_sf"/>
</dbReference>
<dbReference type="Gene3D" id="1.20.1260.100">
    <property type="entry name" value="TspO/MBR protein"/>
    <property type="match status" value="1"/>
</dbReference>
<dbReference type="InterPro" id="IPR004307">
    <property type="entry name" value="TspO_MBR"/>
</dbReference>
<evidence type="ECO:0000256" key="3">
    <source>
        <dbReference type="ARBA" id="ARBA00022692"/>
    </source>
</evidence>
<dbReference type="Proteomes" id="UP001629536">
    <property type="component" value="Unassembled WGS sequence"/>
</dbReference>
<reference evidence="7 8" key="1">
    <citation type="journal article" date="2024" name="Front. Microbiol.">
        <title>Pangenomic and biochemical analyses of Helcococcus ovis reveal widespread tetracycline resistance and a novel bacterial species, Helcococcus bovis.</title>
        <authorList>
            <person name="Cunha F."/>
            <person name="Zhai Y."/>
            <person name="Casaro S."/>
            <person name="Jones K.L."/>
            <person name="Hernandez M."/>
            <person name="Bisinotto R.S."/>
            <person name="Kariyawasam S."/>
            <person name="Brown M.B."/>
            <person name="Phillips A."/>
            <person name="Jeong K.C."/>
            <person name="Galvao K.N."/>
        </authorList>
    </citation>
    <scope>NUCLEOTIDE SEQUENCE [LARGE SCALE GENOMIC DNA]</scope>
    <source>
        <strain evidence="7 8">KG197</strain>
    </source>
</reference>
<dbReference type="EMBL" id="JBFNFH010000005">
    <property type="protein sequence ID" value="MFM1524733.1"/>
    <property type="molecule type" value="Genomic_DNA"/>
</dbReference>
<dbReference type="PANTHER" id="PTHR33802:SF1">
    <property type="entry name" value="XK-RELATED PROTEIN"/>
    <property type="match status" value="1"/>
</dbReference>
<feature type="transmembrane region" description="Helical" evidence="6">
    <location>
        <begin position="52"/>
        <end position="72"/>
    </location>
</feature>
<accession>A0ABW9F6H0</accession>
<keyword evidence="8" id="KW-1185">Reference proteome</keyword>
<evidence type="ECO:0000256" key="4">
    <source>
        <dbReference type="ARBA" id="ARBA00022989"/>
    </source>
</evidence>
<gene>
    <name evidence="7" type="ORF">ABGF40_03510</name>
</gene>
<dbReference type="PANTHER" id="PTHR33802">
    <property type="entry name" value="SI:CH211-161H7.5-RELATED"/>
    <property type="match status" value="1"/>
</dbReference>
<keyword evidence="5 6" id="KW-0472">Membrane</keyword>
<comment type="subcellular location">
    <subcellularLocation>
        <location evidence="1">Membrane</location>
        <topology evidence="1">Multi-pass membrane protein</topology>
    </subcellularLocation>
</comment>
<name>A0ABW9F6H0_9FIRM</name>
<comment type="similarity">
    <text evidence="2">Belongs to the TspO/BZRP family.</text>
</comment>
<comment type="caution">
    <text evidence="7">The sequence shown here is derived from an EMBL/GenBank/DDBJ whole genome shotgun (WGS) entry which is preliminary data.</text>
</comment>
<evidence type="ECO:0000256" key="6">
    <source>
        <dbReference type="SAM" id="Phobius"/>
    </source>
</evidence>
<dbReference type="Pfam" id="PF03073">
    <property type="entry name" value="TspO_MBR"/>
    <property type="match status" value="1"/>
</dbReference>
<evidence type="ECO:0000256" key="1">
    <source>
        <dbReference type="ARBA" id="ARBA00004141"/>
    </source>
</evidence>
<proteinExistence type="inferred from homology"/>
<feature type="non-terminal residue" evidence="7">
    <location>
        <position position="108"/>
    </location>
</feature>
<keyword evidence="3 6" id="KW-0812">Transmembrane</keyword>
<feature type="transmembrane region" description="Helical" evidence="6">
    <location>
        <begin position="84"/>
        <end position="104"/>
    </location>
</feature>
<organism evidence="7 8">
    <name type="scientific">Helcococcus bovis</name>
    <dbReference type="NCBI Taxonomy" id="3153252"/>
    <lineage>
        <taxon>Bacteria</taxon>
        <taxon>Bacillati</taxon>
        <taxon>Bacillota</taxon>
        <taxon>Tissierellia</taxon>
        <taxon>Tissierellales</taxon>
        <taxon>Peptoniphilaceae</taxon>
        <taxon>Helcococcus</taxon>
    </lineage>
</organism>
<evidence type="ECO:0000313" key="7">
    <source>
        <dbReference type="EMBL" id="MFM1524733.1"/>
    </source>
</evidence>
<feature type="transmembrane region" description="Helical" evidence="6">
    <location>
        <begin position="12"/>
        <end position="32"/>
    </location>
</feature>
<evidence type="ECO:0000256" key="5">
    <source>
        <dbReference type="ARBA" id="ARBA00023136"/>
    </source>
</evidence>
<evidence type="ECO:0000313" key="8">
    <source>
        <dbReference type="Proteomes" id="UP001629536"/>
    </source>
</evidence>